<dbReference type="AlphaFoldDB" id="A0AAV9F7P2"/>
<dbReference type="Proteomes" id="UP001180020">
    <property type="component" value="Unassembled WGS sequence"/>
</dbReference>
<name>A0AAV9F7P2_ACOCL</name>
<proteinExistence type="predicted"/>
<dbReference type="EMBL" id="JAUJYO010000003">
    <property type="protein sequence ID" value="KAK1321466.1"/>
    <property type="molecule type" value="Genomic_DNA"/>
</dbReference>
<dbReference type="InterPro" id="IPR017907">
    <property type="entry name" value="Znf_RING_CS"/>
</dbReference>
<dbReference type="GO" id="GO:0008270">
    <property type="term" value="F:zinc ion binding"/>
    <property type="evidence" value="ECO:0007669"/>
    <property type="project" value="UniProtKB-KW"/>
</dbReference>
<dbReference type="GO" id="GO:0016567">
    <property type="term" value="P:protein ubiquitination"/>
    <property type="evidence" value="ECO:0007669"/>
    <property type="project" value="TreeGrafter"/>
</dbReference>
<dbReference type="InterPro" id="IPR013083">
    <property type="entry name" value="Znf_RING/FYVE/PHD"/>
</dbReference>
<keyword evidence="3" id="KW-0862">Zinc</keyword>
<dbReference type="SMART" id="SM00184">
    <property type="entry name" value="RING"/>
    <property type="match status" value="1"/>
</dbReference>
<keyword evidence="2 4" id="KW-0863">Zinc-finger</keyword>
<reference evidence="6" key="1">
    <citation type="journal article" date="2023" name="Nat. Commun.">
        <title>Diploid and tetraploid genomes of Acorus and the evolution of monocots.</title>
        <authorList>
            <person name="Ma L."/>
            <person name="Liu K.W."/>
            <person name="Li Z."/>
            <person name="Hsiao Y.Y."/>
            <person name="Qi Y."/>
            <person name="Fu T."/>
            <person name="Tang G.D."/>
            <person name="Zhang D."/>
            <person name="Sun W.H."/>
            <person name="Liu D.K."/>
            <person name="Li Y."/>
            <person name="Chen G.Z."/>
            <person name="Liu X.D."/>
            <person name="Liao X.Y."/>
            <person name="Jiang Y.T."/>
            <person name="Yu X."/>
            <person name="Hao Y."/>
            <person name="Huang J."/>
            <person name="Zhao X.W."/>
            <person name="Ke S."/>
            <person name="Chen Y.Y."/>
            <person name="Wu W.L."/>
            <person name="Hsu J.L."/>
            <person name="Lin Y.F."/>
            <person name="Huang M.D."/>
            <person name="Li C.Y."/>
            <person name="Huang L."/>
            <person name="Wang Z.W."/>
            <person name="Zhao X."/>
            <person name="Zhong W.Y."/>
            <person name="Peng D.H."/>
            <person name="Ahmad S."/>
            <person name="Lan S."/>
            <person name="Zhang J.S."/>
            <person name="Tsai W.C."/>
            <person name="Van de Peer Y."/>
            <person name="Liu Z.J."/>
        </authorList>
    </citation>
    <scope>NUCLEOTIDE SEQUENCE</scope>
    <source>
        <strain evidence="6">CP</strain>
    </source>
</reference>
<sequence>MEAEGMEVEMNADGSSEEAMLGIDDAFDDASFETEKCGICMDVVIDRGVLDCCTHWFCFACIDNWATITNLCPLCRNEFELITCVPVALG</sequence>
<evidence type="ECO:0000313" key="6">
    <source>
        <dbReference type="EMBL" id="KAK1321466.1"/>
    </source>
</evidence>
<evidence type="ECO:0000259" key="5">
    <source>
        <dbReference type="PROSITE" id="PS50089"/>
    </source>
</evidence>
<dbReference type="Pfam" id="PF13639">
    <property type="entry name" value="zf-RING_2"/>
    <property type="match status" value="1"/>
</dbReference>
<protein>
    <recommendedName>
        <fullName evidence="5">RING-type domain-containing protein</fullName>
    </recommendedName>
</protein>
<gene>
    <name evidence="6" type="ORF">QJS10_CPA03g00880</name>
</gene>
<dbReference type="PROSITE" id="PS50089">
    <property type="entry name" value="ZF_RING_2"/>
    <property type="match status" value="1"/>
</dbReference>
<keyword evidence="7" id="KW-1185">Reference proteome</keyword>
<organism evidence="6 7">
    <name type="scientific">Acorus calamus</name>
    <name type="common">Sweet flag</name>
    <dbReference type="NCBI Taxonomy" id="4465"/>
    <lineage>
        <taxon>Eukaryota</taxon>
        <taxon>Viridiplantae</taxon>
        <taxon>Streptophyta</taxon>
        <taxon>Embryophyta</taxon>
        <taxon>Tracheophyta</taxon>
        <taxon>Spermatophyta</taxon>
        <taxon>Magnoliopsida</taxon>
        <taxon>Liliopsida</taxon>
        <taxon>Acoraceae</taxon>
        <taxon>Acorus</taxon>
    </lineage>
</organism>
<keyword evidence="1" id="KW-0479">Metal-binding</keyword>
<dbReference type="GO" id="GO:0061630">
    <property type="term" value="F:ubiquitin protein ligase activity"/>
    <property type="evidence" value="ECO:0007669"/>
    <property type="project" value="TreeGrafter"/>
</dbReference>
<dbReference type="PANTHER" id="PTHR15315:SF26">
    <property type="entry name" value="E3 UBIQUITIN-PROTEIN LIGASE NRDP1"/>
    <property type="match status" value="1"/>
</dbReference>
<evidence type="ECO:0000313" key="7">
    <source>
        <dbReference type="Proteomes" id="UP001180020"/>
    </source>
</evidence>
<comment type="caution">
    <text evidence="6">The sequence shown here is derived from an EMBL/GenBank/DDBJ whole genome shotgun (WGS) entry which is preliminary data.</text>
</comment>
<dbReference type="Gene3D" id="3.30.40.10">
    <property type="entry name" value="Zinc/RING finger domain, C3HC4 (zinc finger)"/>
    <property type="match status" value="1"/>
</dbReference>
<dbReference type="PANTHER" id="PTHR15315">
    <property type="entry name" value="RING FINGER PROTEIN 41, 151"/>
    <property type="match status" value="1"/>
</dbReference>
<accession>A0AAV9F7P2</accession>
<dbReference type="InterPro" id="IPR001841">
    <property type="entry name" value="Znf_RING"/>
</dbReference>
<evidence type="ECO:0000256" key="3">
    <source>
        <dbReference type="ARBA" id="ARBA00022833"/>
    </source>
</evidence>
<evidence type="ECO:0000256" key="4">
    <source>
        <dbReference type="PROSITE-ProRule" id="PRU00175"/>
    </source>
</evidence>
<evidence type="ECO:0000256" key="2">
    <source>
        <dbReference type="ARBA" id="ARBA00022771"/>
    </source>
</evidence>
<dbReference type="PROSITE" id="PS00518">
    <property type="entry name" value="ZF_RING_1"/>
    <property type="match status" value="1"/>
</dbReference>
<feature type="domain" description="RING-type" evidence="5">
    <location>
        <begin position="37"/>
        <end position="76"/>
    </location>
</feature>
<evidence type="ECO:0000256" key="1">
    <source>
        <dbReference type="ARBA" id="ARBA00022723"/>
    </source>
</evidence>
<dbReference type="SUPFAM" id="SSF57850">
    <property type="entry name" value="RING/U-box"/>
    <property type="match status" value="1"/>
</dbReference>
<reference evidence="6" key="2">
    <citation type="submission" date="2023-06" db="EMBL/GenBank/DDBJ databases">
        <authorList>
            <person name="Ma L."/>
            <person name="Liu K.-W."/>
            <person name="Li Z."/>
            <person name="Hsiao Y.-Y."/>
            <person name="Qi Y."/>
            <person name="Fu T."/>
            <person name="Tang G."/>
            <person name="Zhang D."/>
            <person name="Sun W.-H."/>
            <person name="Liu D.-K."/>
            <person name="Li Y."/>
            <person name="Chen G.-Z."/>
            <person name="Liu X.-D."/>
            <person name="Liao X.-Y."/>
            <person name="Jiang Y.-T."/>
            <person name="Yu X."/>
            <person name="Hao Y."/>
            <person name="Huang J."/>
            <person name="Zhao X.-W."/>
            <person name="Ke S."/>
            <person name="Chen Y.-Y."/>
            <person name="Wu W.-L."/>
            <person name="Hsu J.-L."/>
            <person name="Lin Y.-F."/>
            <person name="Huang M.-D."/>
            <person name="Li C.-Y."/>
            <person name="Huang L."/>
            <person name="Wang Z.-W."/>
            <person name="Zhao X."/>
            <person name="Zhong W.-Y."/>
            <person name="Peng D.-H."/>
            <person name="Ahmad S."/>
            <person name="Lan S."/>
            <person name="Zhang J.-S."/>
            <person name="Tsai W.-C."/>
            <person name="Van De Peer Y."/>
            <person name="Liu Z.-J."/>
        </authorList>
    </citation>
    <scope>NUCLEOTIDE SEQUENCE</scope>
    <source>
        <strain evidence="6">CP</strain>
        <tissue evidence="6">Leaves</tissue>
    </source>
</reference>